<protein>
    <submittedName>
        <fullName evidence="7">Unannotated protein</fullName>
    </submittedName>
</protein>
<evidence type="ECO:0000313" key="5">
    <source>
        <dbReference type="EMBL" id="CAB4754299.1"/>
    </source>
</evidence>
<dbReference type="AlphaFoldDB" id="A0A6J7GPT1"/>
<evidence type="ECO:0000256" key="4">
    <source>
        <dbReference type="ARBA" id="ARBA00023098"/>
    </source>
</evidence>
<organism evidence="7">
    <name type="scientific">freshwater metagenome</name>
    <dbReference type="NCBI Taxonomy" id="449393"/>
    <lineage>
        <taxon>unclassified sequences</taxon>
        <taxon>metagenomes</taxon>
        <taxon>ecological metagenomes</taxon>
    </lineage>
</organism>
<keyword evidence="3" id="KW-0520">NAD</keyword>
<dbReference type="GO" id="GO:0006629">
    <property type="term" value="P:lipid metabolic process"/>
    <property type="evidence" value="ECO:0007669"/>
    <property type="project" value="UniProtKB-KW"/>
</dbReference>
<gene>
    <name evidence="5" type="ORF">UFOPK2754_01991</name>
    <name evidence="6" type="ORF">UFOPK3139_00864</name>
    <name evidence="7" type="ORF">UFOPK3543_01468</name>
    <name evidence="8" type="ORF">UFOPK3967_01044</name>
</gene>
<dbReference type="Gene3D" id="3.40.50.720">
    <property type="entry name" value="NAD(P)-binding Rossmann-like Domain"/>
    <property type="match status" value="1"/>
</dbReference>
<accession>A0A6J7GPT1</accession>
<dbReference type="InterPro" id="IPR020904">
    <property type="entry name" value="Sc_DH/Rdtase_CS"/>
</dbReference>
<evidence type="ECO:0000313" key="8">
    <source>
        <dbReference type="EMBL" id="CAB4991685.1"/>
    </source>
</evidence>
<dbReference type="Pfam" id="PF13561">
    <property type="entry name" value="adh_short_C2"/>
    <property type="match status" value="1"/>
</dbReference>
<dbReference type="PRINTS" id="PR00081">
    <property type="entry name" value="GDHRDH"/>
</dbReference>
<dbReference type="NCBIfam" id="NF005559">
    <property type="entry name" value="PRK07231.1"/>
    <property type="match status" value="1"/>
</dbReference>
<dbReference type="GO" id="GO:0016491">
    <property type="term" value="F:oxidoreductase activity"/>
    <property type="evidence" value="ECO:0007669"/>
    <property type="project" value="UniProtKB-KW"/>
</dbReference>
<dbReference type="FunFam" id="3.40.50.720:FF:000084">
    <property type="entry name" value="Short-chain dehydrogenase reductase"/>
    <property type="match status" value="1"/>
</dbReference>
<dbReference type="InterPro" id="IPR036291">
    <property type="entry name" value="NAD(P)-bd_dom_sf"/>
</dbReference>
<dbReference type="SUPFAM" id="SSF51735">
    <property type="entry name" value="NAD(P)-binding Rossmann-fold domains"/>
    <property type="match status" value="1"/>
</dbReference>
<comment type="similarity">
    <text evidence="1">Belongs to the short-chain dehydrogenases/reductases (SDR) family.</text>
</comment>
<dbReference type="EMBL" id="CAFABA010000025">
    <property type="protein sequence ID" value="CAB4823646.1"/>
    <property type="molecule type" value="Genomic_DNA"/>
</dbReference>
<dbReference type="PROSITE" id="PS00061">
    <property type="entry name" value="ADH_SHORT"/>
    <property type="match status" value="1"/>
</dbReference>
<dbReference type="InterPro" id="IPR002347">
    <property type="entry name" value="SDR_fam"/>
</dbReference>
<evidence type="ECO:0000313" key="7">
    <source>
        <dbReference type="EMBL" id="CAB4910507.1"/>
    </source>
</evidence>
<evidence type="ECO:0000313" key="6">
    <source>
        <dbReference type="EMBL" id="CAB4823646.1"/>
    </source>
</evidence>
<sequence length="247" mass="25841">MADRLAGKVALITGAARGQGAAEARLFVAEGATVVVTDVLDDDGAALVADIGEGAHYRHLDVTQELEWQAAIDHIRATFGHLDVLVNNAGIGIPGTIIDTSLADYRRVIEINQVGTFLGMHVGAPLLRDSGGGSIINVSSMMGFVGGPARVAYTASKFAIRGMTKVGAIELGPMGIRVNSIHPGAIETDFIRAETRHLLPVDKLPLQRIGTPDDVAKLALFLASDDAAYSTGSEFIVDGGWLSTTAL</sequence>
<dbReference type="EMBL" id="CAFBOS010000050">
    <property type="protein sequence ID" value="CAB4991685.1"/>
    <property type="molecule type" value="Genomic_DNA"/>
</dbReference>
<dbReference type="EMBL" id="CAFBMH010000049">
    <property type="protein sequence ID" value="CAB4910507.1"/>
    <property type="molecule type" value="Genomic_DNA"/>
</dbReference>
<dbReference type="EMBL" id="CAEZYR010000076">
    <property type="protein sequence ID" value="CAB4754299.1"/>
    <property type="molecule type" value="Genomic_DNA"/>
</dbReference>
<dbReference type="PRINTS" id="PR00080">
    <property type="entry name" value="SDRFAMILY"/>
</dbReference>
<reference evidence="7" key="1">
    <citation type="submission" date="2020-05" db="EMBL/GenBank/DDBJ databases">
        <authorList>
            <person name="Chiriac C."/>
            <person name="Salcher M."/>
            <person name="Ghai R."/>
            <person name="Kavagutti S V."/>
        </authorList>
    </citation>
    <scope>NUCLEOTIDE SEQUENCE</scope>
</reference>
<proteinExistence type="inferred from homology"/>
<keyword evidence="4" id="KW-0443">Lipid metabolism</keyword>
<name>A0A6J7GPT1_9ZZZZ</name>
<dbReference type="PANTHER" id="PTHR43180:SF28">
    <property type="entry name" value="NAD(P)-BINDING ROSSMANN-FOLD SUPERFAMILY PROTEIN"/>
    <property type="match status" value="1"/>
</dbReference>
<dbReference type="PANTHER" id="PTHR43180">
    <property type="entry name" value="3-OXOACYL-(ACYL-CARRIER-PROTEIN) REDUCTASE (AFU_ORTHOLOGUE AFUA_6G11210)"/>
    <property type="match status" value="1"/>
</dbReference>
<evidence type="ECO:0000256" key="2">
    <source>
        <dbReference type="ARBA" id="ARBA00023002"/>
    </source>
</evidence>
<keyword evidence="2" id="KW-0560">Oxidoreductase</keyword>
<evidence type="ECO:0000256" key="3">
    <source>
        <dbReference type="ARBA" id="ARBA00023027"/>
    </source>
</evidence>
<evidence type="ECO:0000256" key="1">
    <source>
        <dbReference type="ARBA" id="ARBA00006484"/>
    </source>
</evidence>